<comment type="caution">
    <text evidence="9">The sequence shown here is derived from an EMBL/GenBank/DDBJ whole genome shotgun (WGS) entry which is preliminary data.</text>
</comment>
<accession>A0A2T0BRA2</accession>
<feature type="coiled-coil region" evidence="7">
    <location>
        <begin position="262"/>
        <end position="369"/>
    </location>
</feature>
<evidence type="ECO:0000313" key="9">
    <source>
        <dbReference type="EMBL" id="PRR86411.1"/>
    </source>
</evidence>
<evidence type="ECO:0000256" key="2">
    <source>
        <dbReference type="ARBA" id="ARBA00022490"/>
    </source>
</evidence>
<comment type="subunit">
    <text evidence="7">Homodimer.</text>
</comment>
<dbReference type="SUPFAM" id="SSF52540">
    <property type="entry name" value="P-loop containing nucleoside triphosphate hydrolases"/>
    <property type="match status" value="1"/>
</dbReference>
<keyword evidence="5 7" id="KW-0175">Coiled coil</keyword>
<evidence type="ECO:0000256" key="3">
    <source>
        <dbReference type="ARBA" id="ARBA00022741"/>
    </source>
</evidence>
<dbReference type="InterPro" id="IPR003395">
    <property type="entry name" value="RecF/RecN/SMC_N"/>
</dbReference>
<comment type="subcellular location">
    <subcellularLocation>
        <location evidence="1 7">Cytoplasm</location>
    </subcellularLocation>
</comment>
<keyword evidence="6 7" id="KW-0238">DNA-binding</keyword>
<feature type="binding site" evidence="7">
    <location>
        <begin position="32"/>
        <end position="39"/>
    </location>
    <ligand>
        <name>ATP</name>
        <dbReference type="ChEBI" id="CHEBI:30616"/>
    </ligand>
</feature>
<keyword evidence="10" id="KW-1185">Reference proteome</keyword>
<dbReference type="GO" id="GO:0016887">
    <property type="term" value="F:ATP hydrolysis activity"/>
    <property type="evidence" value="ECO:0007669"/>
    <property type="project" value="InterPro"/>
</dbReference>
<evidence type="ECO:0000256" key="5">
    <source>
        <dbReference type="ARBA" id="ARBA00023054"/>
    </source>
</evidence>
<protein>
    <recommendedName>
        <fullName evidence="7">Chromosome partition protein Smc</fullName>
    </recommendedName>
</protein>
<dbReference type="Pfam" id="PF02463">
    <property type="entry name" value="SMC_N"/>
    <property type="match status" value="1"/>
</dbReference>
<comment type="similarity">
    <text evidence="7">Belongs to the SMC family.</text>
</comment>
<dbReference type="GO" id="GO:0007059">
    <property type="term" value="P:chromosome segregation"/>
    <property type="evidence" value="ECO:0007669"/>
    <property type="project" value="UniProtKB-UniRule"/>
</dbReference>
<dbReference type="Pfam" id="PF06470">
    <property type="entry name" value="SMC_hinge"/>
    <property type="match status" value="1"/>
</dbReference>
<dbReference type="GO" id="GO:0005737">
    <property type="term" value="C:cytoplasm"/>
    <property type="evidence" value="ECO:0007669"/>
    <property type="project" value="UniProtKB-SubCell"/>
</dbReference>
<dbReference type="FunFam" id="3.40.50.300:FF:000984">
    <property type="entry name" value="Chromosome partition protein Smc"/>
    <property type="match status" value="1"/>
</dbReference>
<keyword evidence="3 7" id="KW-0547">Nucleotide-binding</keyword>
<comment type="domain">
    <text evidence="7">Contains large globular domains required for ATP hydrolysis at each terminus and a third globular domain forming a flexible hinge near the middle of the molecule. These domains are separated by coiled-coil structures.</text>
</comment>
<dbReference type="HAMAP" id="MF_01894">
    <property type="entry name" value="Smc_prok"/>
    <property type="match status" value="1"/>
</dbReference>
<dbReference type="GO" id="GO:0005694">
    <property type="term" value="C:chromosome"/>
    <property type="evidence" value="ECO:0007669"/>
    <property type="project" value="InterPro"/>
</dbReference>
<organism evidence="9 10">
    <name type="scientific">Clostridium luticellarii</name>
    <dbReference type="NCBI Taxonomy" id="1691940"/>
    <lineage>
        <taxon>Bacteria</taxon>
        <taxon>Bacillati</taxon>
        <taxon>Bacillota</taxon>
        <taxon>Clostridia</taxon>
        <taxon>Eubacteriales</taxon>
        <taxon>Clostridiaceae</taxon>
        <taxon>Clostridium</taxon>
    </lineage>
</organism>
<evidence type="ECO:0000256" key="6">
    <source>
        <dbReference type="ARBA" id="ARBA00023125"/>
    </source>
</evidence>
<dbReference type="InterPro" id="IPR011890">
    <property type="entry name" value="SMC_prok"/>
</dbReference>
<proteinExistence type="inferred from homology"/>
<dbReference type="OrthoDB" id="9808768at2"/>
<dbReference type="GO" id="GO:0007062">
    <property type="term" value="P:sister chromatid cohesion"/>
    <property type="evidence" value="ECO:0007669"/>
    <property type="project" value="InterPro"/>
</dbReference>
<reference evidence="9 10" key="1">
    <citation type="submission" date="2018-03" db="EMBL/GenBank/DDBJ databases">
        <title>Genome sequence of Clostridium luticellarii DSM 29923.</title>
        <authorList>
            <person name="Poehlein A."/>
            <person name="Daniel R."/>
        </authorList>
    </citation>
    <scope>NUCLEOTIDE SEQUENCE [LARGE SCALE GENOMIC DNA]</scope>
    <source>
        <strain evidence="9 10">DSM 29923</strain>
    </source>
</reference>
<evidence type="ECO:0000313" key="10">
    <source>
        <dbReference type="Proteomes" id="UP000237798"/>
    </source>
</evidence>
<dbReference type="PANTHER" id="PTHR43977">
    <property type="entry name" value="STRUCTURAL MAINTENANCE OF CHROMOSOMES PROTEIN 3"/>
    <property type="match status" value="1"/>
</dbReference>
<evidence type="ECO:0000256" key="7">
    <source>
        <dbReference type="HAMAP-Rule" id="MF_01894"/>
    </source>
</evidence>
<feature type="coiled-coil region" evidence="7">
    <location>
        <begin position="699"/>
        <end position="866"/>
    </location>
</feature>
<comment type="function">
    <text evidence="7">Required for chromosome condensation and partitioning.</text>
</comment>
<dbReference type="Proteomes" id="UP000237798">
    <property type="component" value="Unassembled WGS sequence"/>
</dbReference>
<gene>
    <name evidence="9" type="primary">smc_1</name>
    <name evidence="7" type="synonym">smc</name>
    <name evidence="9" type="ORF">CLLU_05090</name>
</gene>
<dbReference type="Gene3D" id="3.30.70.1620">
    <property type="match status" value="1"/>
</dbReference>
<evidence type="ECO:0000256" key="1">
    <source>
        <dbReference type="ARBA" id="ARBA00004496"/>
    </source>
</evidence>
<dbReference type="InterPro" id="IPR010935">
    <property type="entry name" value="SMC_hinge"/>
</dbReference>
<dbReference type="InterPro" id="IPR024704">
    <property type="entry name" value="SMC"/>
</dbReference>
<dbReference type="FunFam" id="3.40.50.300:FF:000901">
    <property type="entry name" value="Chromosome partition protein Smc"/>
    <property type="match status" value="1"/>
</dbReference>
<dbReference type="InterPro" id="IPR027417">
    <property type="entry name" value="P-loop_NTPase"/>
</dbReference>
<dbReference type="NCBIfam" id="TIGR02168">
    <property type="entry name" value="SMC_prok_B"/>
    <property type="match status" value="1"/>
</dbReference>
<dbReference type="GO" id="GO:0005524">
    <property type="term" value="F:ATP binding"/>
    <property type="evidence" value="ECO:0007669"/>
    <property type="project" value="UniProtKB-UniRule"/>
</dbReference>
<dbReference type="AlphaFoldDB" id="A0A2T0BRA2"/>
<evidence type="ECO:0000256" key="4">
    <source>
        <dbReference type="ARBA" id="ARBA00022840"/>
    </source>
</evidence>
<feature type="coiled-coil region" evidence="7">
    <location>
        <begin position="965"/>
        <end position="1034"/>
    </location>
</feature>
<dbReference type="GO" id="GO:0003677">
    <property type="term" value="F:DNA binding"/>
    <property type="evidence" value="ECO:0007669"/>
    <property type="project" value="UniProtKB-UniRule"/>
</dbReference>
<dbReference type="Gene3D" id="1.20.1060.20">
    <property type="match status" value="1"/>
</dbReference>
<dbReference type="EMBL" id="PVXP01000004">
    <property type="protein sequence ID" value="PRR86411.1"/>
    <property type="molecule type" value="Genomic_DNA"/>
</dbReference>
<dbReference type="GO" id="GO:0006260">
    <property type="term" value="P:DNA replication"/>
    <property type="evidence" value="ECO:0007669"/>
    <property type="project" value="UniProtKB-UniRule"/>
</dbReference>
<dbReference type="SMART" id="SM00968">
    <property type="entry name" value="SMC_hinge"/>
    <property type="match status" value="1"/>
</dbReference>
<dbReference type="RefSeq" id="WP_106008013.1">
    <property type="nucleotide sequence ID" value="NZ_JALCPJ010000001.1"/>
</dbReference>
<sequence length="1187" mass="136045">MFLKTIGIRGFKSFADKTELVFTEGITSIVGPNGSGKSNISDAVKWVLGEQSIKNLRGGKMEDVIFAGTQFRKPVGLCQVSLTLDNMDRKLPIDYSDVTISRRLYRSGESEYYINNTQCRLKDINELFMDTGIGREGYSIIGQGNVESIINGRPEDRRNILEEAAGIVKFRWRKEEAEKKLENTHMNLLRIGDILESYETRLGPLQAEMEKANEFLKLSGKLKEMRINVLLHSIEKLEGKICSIKKSADQIQLDTGELNEQFARLKSRASQWNEEMESIQAKNSDYRKSYYDNRECVQRINSEIKLLQQQMENIKQVIEKNTVELNELDKKREKSLQQKEAQHHSISKLELAKKNIDEKLSEYERAAKSTGEKIEERENYYKSLKEDEIEYLRSISNIKNNMASIKKDIEDMGEKAAGMKASCESYSHSIKINCNTRDSMLLKMSEMKGAVEKYGHRIDENKSEVLKLKGLLLSREKKLKELTSVHNRLEANRTMLISLEEHYEGYNRAVRSLMEEIKKGKLHIDQSECFVVGEVITLEKKFEICIEVALGSAISNIITKDEIMAKSLIKYLKDNKMGRATFLPLTLIKGRKILDKYKFQNIKGYIGIASDLLKCEERFKNIMEYILGRTIVCSDMDSALEIAKCSGYRFKIVTLLGDVVNPGGSLTGGSLQRRNSNIIGRKREINELSSRIKDTGVKIEDVTQNIGDCKKVMEKKNEEVLDLKDKIYIQNIELTKVQGEINAIENENSKLLENIRVSNREVGMISKNRESSLNKLQKEKNNLKTLYEKQNENNKCILQMEEELKNKRGDIEDTKEKLTQLRIKMAQIDEGISVKYRELKRLTGEIEELNLKKSRIDTDMKNYEKDVCQCELKINSNFRTVEESKSKISKLQEYIEENDKKIIKLKGDIKDCNEKSGDLALVINKKEQGLHKMQISLTKLSAEKENMHLKLKEDMELTHEAALKYKKEIDNLNKYNEEILNLKKSISDLGTVNLGAIEEYEQLKEKNTFLTSQKEDLVKSKNELENVIDMVTRKMRILFKENFSKLRENFNSIFKELFNGGSADLTLVNGDELTANIDITVQPPGKKLQNINLLSGGEKGLSAIALLFAILKIKPTPFCILDEIEAALDDANVARYAKFLKKFSENTQFIIITHRKGTMEMSDVMYGVTMEEKGISKIVSVDLKEIS</sequence>
<evidence type="ECO:0000259" key="8">
    <source>
        <dbReference type="SMART" id="SM00968"/>
    </source>
</evidence>
<dbReference type="InterPro" id="IPR036277">
    <property type="entry name" value="SMC_hinge_sf"/>
</dbReference>
<dbReference type="SUPFAM" id="SSF75553">
    <property type="entry name" value="Smc hinge domain"/>
    <property type="match status" value="1"/>
</dbReference>
<name>A0A2T0BRA2_9CLOT</name>
<dbReference type="GO" id="GO:0030261">
    <property type="term" value="P:chromosome condensation"/>
    <property type="evidence" value="ECO:0007669"/>
    <property type="project" value="InterPro"/>
</dbReference>
<dbReference type="CDD" id="cd03278">
    <property type="entry name" value="ABC_SMC_barmotin"/>
    <property type="match status" value="1"/>
</dbReference>
<keyword evidence="4 7" id="KW-0067">ATP-binding</keyword>
<dbReference type="Gene3D" id="3.40.50.300">
    <property type="entry name" value="P-loop containing nucleotide triphosphate hydrolases"/>
    <property type="match status" value="2"/>
</dbReference>
<feature type="domain" description="SMC hinge" evidence="8">
    <location>
        <begin position="526"/>
        <end position="643"/>
    </location>
</feature>
<keyword evidence="2 7" id="KW-0963">Cytoplasm</keyword>
<dbReference type="PIRSF" id="PIRSF005719">
    <property type="entry name" value="SMC"/>
    <property type="match status" value="1"/>
</dbReference>